<accession>A0A811KXX8</accession>
<dbReference type="SUPFAM" id="SSF51445">
    <property type="entry name" value="(Trans)glycosidases"/>
    <property type="match status" value="1"/>
</dbReference>
<dbReference type="Pfam" id="PF02055">
    <property type="entry name" value="Glyco_hydro_30"/>
    <property type="match status" value="1"/>
</dbReference>
<dbReference type="GO" id="GO:0030163">
    <property type="term" value="P:protein catabolic process"/>
    <property type="evidence" value="ECO:0007669"/>
    <property type="project" value="UniProtKB-ARBA"/>
</dbReference>
<dbReference type="GO" id="GO:0004348">
    <property type="term" value="F:glucosylceramidase activity"/>
    <property type="evidence" value="ECO:0007669"/>
    <property type="project" value="UniProtKB-EC"/>
</dbReference>
<dbReference type="Proteomes" id="UP000614601">
    <property type="component" value="Unassembled WGS sequence"/>
</dbReference>
<gene>
    <name evidence="16" type="ORF">BOKJ2_LOCUS9070</name>
</gene>
<dbReference type="FunFam" id="3.20.20.80:FF:000030">
    <property type="entry name" value="Lysosomal acid glucosylceramidase"/>
    <property type="match status" value="1"/>
</dbReference>
<evidence type="ECO:0000256" key="10">
    <source>
        <dbReference type="ARBA" id="ARBA00050474"/>
    </source>
</evidence>
<comment type="caution">
    <text evidence="16">The sequence shown here is derived from an EMBL/GenBank/DDBJ whole genome shotgun (WGS) entry which is preliminary data.</text>
</comment>
<evidence type="ECO:0000256" key="6">
    <source>
        <dbReference type="ARBA" id="ARBA00022729"/>
    </source>
</evidence>
<feature type="domain" description="Glycosyl hydrolase family 30 beta sandwich" evidence="15">
    <location>
        <begin position="468"/>
        <end position="534"/>
    </location>
</feature>
<evidence type="ECO:0000256" key="4">
    <source>
        <dbReference type="ARBA" id="ARBA00005382"/>
    </source>
</evidence>
<comment type="pathway">
    <text evidence="2">Lipid metabolism; sphingolipid metabolism.</text>
</comment>
<dbReference type="GO" id="GO:0007040">
    <property type="term" value="P:lysosome organization"/>
    <property type="evidence" value="ECO:0007669"/>
    <property type="project" value="UniProtKB-ARBA"/>
</dbReference>
<evidence type="ECO:0000256" key="1">
    <source>
        <dbReference type="ARBA" id="ARBA00001013"/>
    </source>
</evidence>
<dbReference type="EMBL" id="CAJFDH010000004">
    <property type="protein sequence ID" value="CAD5220690.1"/>
    <property type="molecule type" value="Genomic_DNA"/>
</dbReference>
<evidence type="ECO:0000256" key="13">
    <source>
        <dbReference type="SAM" id="SignalP"/>
    </source>
</evidence>
<dbReference type="GO" id="GO:0006066">
    <property type="term" value="P:alcohol metabolic process"/>
    <property type="evidence" value="ECO:0007669"/>
    <property type="project" value="UniProtKB-ARBA"/>
</dbReference>
<comment type="catalytic activity">
    <reaction evidence="1">
        <text>a beta-D-glucosyl-(1&lt;-&gt;1')-N-acylsphing-4-enine + H2O = an N-acylsphing-4-enine + D-glucose</text>
        <dbReference type="Rhea" id="RHEA:13269"/>
        <dbReference type="ChEBI" id="CHEBI:4167"/>
        <dbReference type="ChEBI" id="CHEBI:15377"/>
        <dbReference type="ChEBI" id="CHEBI:22801"/>
        <dbReference type="ChEBI" id="CHEBI:52639"/>
        <dbReference type="EC" id="3.2.1.45"/>
    </reaction>
    <physiologicalReaction direction="left-to-right" evidence="1">
        <dbReference type="Rhea" id="RHEA:13270"/>
    </physiologicalReaction>
</comment>
<evidence type="ECO:0000256" key="12">
    <source>
        <dbReference type="RuleBase" id="RU361188"/>
    </source>
</evidence>
<name>A0A811KXX8_9BILA</name>
<organism evidence="16 17">
    <name type="scientific">Bursaphelenchus okinawaensis</name>
    <dbReference type="NCBI Taxonomy" id="465554"/>
    <lineage>
        <taxon>Eukaryota</taxon>
        <taxon>Metazoa</taxon>
        <taxon>Ecdysozoa</taxon>
        <taxon>Nematoda</taxon>
        <taxon>Chromadorea</taxon>
        <taxon>Rhabditida</taxon>
        <taxon>Tylenchina</taxon>
        <taxon>Tylenchomorpha</taxon>
        <taxon>Aphelenchoidea</taxon>
        <taxon>Aphelenchoididae</taxon>
        <taxon>Bursaphelenchus</taxon>
    </lineage>
</organism>
<dbReference type="Pfam" id="PF17189">
    <property type="entry name" value="Glyco_hydro_30C"/>
    <property type="match status" value="1"/>
</dbReference>
<evidence type="ECO:0000256" key="11">
    <source>
        <dbReference type="ARBA" id="ARBA00051345"/>
    </source>
</evidence>
<dbReference type="GO" id="GO:0010605">
    <property type="term" value="P:negative regulation of macromolecule metabolic process"/>
    <property type="evidence" value="ECO:0007669"/>
    <property type="project" value="UniProtKB-ARBA"/>
</dbReference>
<dbReference type="GO" id="GO:0005764">
    <property type="term" value="C:lysosome"/>
    <property type="evidence" value="ECO:0007669"/>
    <property type="project" value="UniProtKB-ARBA"/>
</dbReference>
<dbReference type="OrthoDB" id="2160638at2759"/>
<comment type="pathway">
    <text evidence="3">Sphingolipid metabolism.</text>
</comment>
<protein>
    <recommendedName>
        <fullName evidence="5 12">Glucosylceramidase</fullName>
        <ecNumber evidence="5 12">3.2.1.45</ecNumber>
    </recommendedName>
</protein>
<comment type="catalytic activity">
    <reaction evidence="10">
        <text>a beta-D-glucosylceramide + H2O = an N-acyl-sphingoid base + D-glucose</text>
        <dbReference type="Rhea" id="RHEA:81447"/>
        <dbReference type="ChEBI" id="CHEBI:4167"/>
        <dbReference type="ChEBI" id="CHEBI:15377"/>
        <dbReference type="ChEBI" id="CHEBI:83264"/>
        <dbReference type="ChEBI" id="CHEBI:83273"/>
    </reaction>
    <physiologicalReaction direction="left-to-right" evidence="10">
        <dbReference type="Rhea" id="RHEA:81448"/>
    </physiologicalReaction>
</comment>
<feature type="domain" description="Glycosyl hydrolase family 30 TIM-barrel" evidence="14">
    <location>
        <begin position="116"/>
        <end position="464"/>
    </location>
</feature>
<dbReference type="Gene3D" id="3.20.20.80">
    <property type="entry name" value="Glycosidases"/>
    <property type="match status" value="1"/>
</dbReference>
<sequence length="539" mass="61732">MFATNIQKHFFTLHYITILFIILSVTTAKDHKECIPLEGLAPGYIACVCNATYCDNIEDYGKLKPDEFAVYESNEDGKRLQLTVGKIGEKLKFQTKQDSQKIVIKIDPSTTHQNVIGFGGAFTDAVGINLKTVTKELQQQLLEQYFGKEGIGYTMSRVPISSTDFSMEAYSYLDKPNDFNLTTFRLHKADYDLKIPFIKQAEEILGTPLNLVASPWSAPAWMKSNGKMVNGGFLKGTCPGEYFETWGKYFIKFFDEYHKNGIDFWGLTTQNEPTSGLVPFYPFQSMYLSGEDQRQFVSTYLGPFLQASNYTKHLKVMINDDNVEKLPSYVEKAFDDPESSKYIHGVAIHWYHSEVSDMDRLQQTSEKYPEKFILSTEASTGVGLWDKGPLLGMWQRGVRYMRDIIDTMSRNTIGWIDWNLCLDLTGGPTFVDNRVDSAIIVDKEKGVFYKQPMFYALAHVSKFVPSHSYRIEHEVIDLPPEHDFRSIAFQTLDNKRVLIISNDNYFHTFDVQIKDPKSSKSIYYTIGPKSFTTIIWNKP</sequence>
<dbReference type="AlphaFoldDB" id="A0A811KXX8"/>
<evidence type="ECO:0000256" key="8">
    <source>
        <dbReference type="ARBA" id="ARBA00022919"/>
    </source>
</evidence>
<dbReference type="GO" id="GO:0006680">
    <property type="term" value="P:glucosylceramide catabolic process"/>
    <property type="evidence" value="ECO:0007669"/>
    <property type="project" value="TreeGrafter"/>
</dbReference>
<keyword evidence="7 12" id="KW-0378">Hydrolase</keyword>
<dbReference type="GO" id="GO:0032006">
    <property type="term" value="P:regulation of TOR signaling"/>
    <property type="evidence" value="ECO:0007669"/>
    <property type="project" value="UniProtKB-ARBA"/>
</dbReference>
<comment type="catalytic activity">
    <reaction evidence="11">
        <text>an N-acyl-1-beta-D-glucosyl-15-methylhexadecasphing-4-enine + H2O = an N-acyl-15-methylhexadecasphing-4-enine + D-glucose</text>
        <dbReference type="Rhea" id="RHEA:34755"/>
        <dbReference type="ChEBI" id="CHEBI:4167"/>
        <dbReference type="ChEBI" id="CHEBI:15377"/>
        <dbReference type="ChEBI" id="CHEBI:70815"/>
        <dbReference type="ChEBI" id="CHEBI:70846"/>
    </reaction>
    <physiologicalReaction direction="left-to-right" evidence="11">
        <dbReference type="Rhea" id="RHEA:34756"/>
    </physiologicalReaction>
</comment>
<evidence type="ECO:0000313" key="17">
    <source>
        <dbReference type="Proteomes" id="UP000614601"/>
    </source>
</evidence>
<dbReference type="GO" id="GO:0042391">
    <property type="term" value="P:regulation of membrane potential"/>
    <property type="evidence" value="ECO:0007669"/>
    <property type="project" value="UniProtKB-ARBA"/>
</dbReference>
<dbReference type="InterPro" id="IPR033452">
    <property type="entry name" value="GH30_C"/>
</dbReference>
<dbReference type="PRINTS" id="PR00843">
    <property type="entry name" value="GLHYDRLASE30"/>
</dbReference>
<proteinExistence type="inferred from homology"/>
<dbReference type="InterPro" id="IPR033453">
    <property type="entry name" value="Glyco_hydro_30_TIM-barrel"/>
</dbReference>
<dbReference type="InterPro" id="IPR001139">
    <property type="entry name" value="Glyco_hydro_30"/>
</dbReference>
<dbReference type="PANTHER" id="PTHR11069:SF23">
    <property type="entry name" value="LYSOSOMAL ACID GLUCOSYLCERAMIDASE"/>
    <property type="match status" value="1"/>
</dbReference>
<evidence type="ECO:0000256" key="9">
    <source>
        <dbReference type="ARBA" id="ARBA00023098"/>
    </source>
</evidence>
<dbReference type="GO" id="GO:0008202">
    <property type="term" value="P:steroid metabolic process"/>
    <property type="evidence" value="ECO:0007669"/>
    <property type="project" value="UniProtKB-ARBA"/>
</dbReference>
<evidence type="ECO:0000313" key="16">
    <source>
        <dbReference type="EMBL" id="CAD5220690.1"/>
    </source>
</evidence>
<comment type="similarity">
    <text evidence="4 12">Belongs to the glycosyl hydrolase 30 family.</text>
</comment>
<dbReference type="GO" id="GO:0005102">
    <property type="term" value="F:signaling receptor binding"/>
    <property type="evidence" value="ECO:0007669"/>
    <property type="project" value="UniProtKB-ARBA"/>
</dbReference>
<evidence type="ECO:0000256" key="7">
    <source>
        <dbReference type="ARBA" id="ARBA00022801"/>
    </source>
</evidence>
<keyword evidence="6 13" id="KW-0732">Signal</keyword>
<dbReference type="EMBL" id="CAJFCW020000004">
    <property type="protein sequence ID" value="CAG9114045.1"/>
    <property type="molecule type" value="Genomic_DNA"/>
</dbReference>
<dbReference type="GO" id="GO:0016241">
    <property type="term" value="P:regulation of macroautophagy"/>
    <property type="evidence" value="ECO:0007669"/>
    <property type="project" value="UniProtKB-ARBA"/>
</dbReference>
<evidence type="ECO:0000256" key="2">
    <source>
        <dbReference type="ARBA" id="ARBA00004760"/>
    </source>
</evidence>
<feature type="chain" id="PRO_5044131689" description="Glucosylceramidase" evidence="13">
    <location>
        <begin position="29"/>
        <end position="539"/>
    </location>
</feature>
<keyword evidence="8 12" id="KW-0746">Sphingolipid metabolism</keyword>
<keyword evidence="17" id="KW-1185">Reference proteome</keyword>
<dbReference type="GO" id="GO:0006914">
    <property type="term" value="P:autophagy"/>
    <property type="evidence" value="ECO:0007669"/>
    <property type="project" value="UniProtKB-ARBA"/>
</dbReference>
<keyword evidence="9 12" id="KW-0443">Lipid metabolism</keyword>
<evidence type="ECO:0000259" key="15">
    <source>
        <dbReference type="Pfam" id="PF17189"/>
    </source>
</evidence>
<dbReference type="GO" id="GO:0005774">
    <property type="term" value="C:vacuolar membrane"/>
    <property type="evidence" value="ECO:0007669"/>
    <property type="project" value="UniProtKB-ARBA"/>
</dbReference>
<reference evidence="16" key="1">
    <citation type="submission" date="2020-09" db="EMBL/GenBank/DDBJ databases">
        <authorList>
            <person name="Kikuchi T."/>
        </authorList>
    </citation>
    <scope>NUCLEOTIDE SEQUENCE</scope>
    <source>
        <strain evidence="16">SH1</strain>
    </source>
</reference>
<feature type="signal peptide" evidence="13">
    <location>
        <begin position="1"/>
        <end position="28"/>
    </location>
</feature>
<dbReference type="GO" id="GO:0016758">
    <property type="term" value="F:hexosyltransferase activity"/>
    <property type="evidence" value="ECO:0007669"/>
    <property type="project" value="UniProtKB-ARBA"/>
</dbReference>
<evidence type="ECO:0000259" key="14">
    <source>
        <dbReference type="Pfam" id="PF02055"/>
    </source>
</evidence>
<dbReference type="EC" id="3.2.1.45" evidence="5 12"/>
<evidence type="ECO:0000256" key="3">
    <source>
        <dbReference type="ARBA" id="ARBA00004991"/>
    </source>
</evidence>
<keyword evidence="12" id="KW-0326">Glycosidase</keyword>
<evidence type="ECO:0000256" key="5">
    <source>
        <dbReference type="ARBA" id="ARBA00012658"/>
    </source>
</evidence>
<dbReference type="PANTHER" id="PTHR11069">
    <property type="entry name" value="GLUCOSYLCERAMIDASE"/>
    <property type="match status" value="1"/>
</dbReference>
<dbReference type="SUPFAM" id="SSF51011">
    <property type="entry name" value="Glycosyl hydrolase domain"/>
    <property type="match status" value="1"/>
</dbReference>
<dbReference type="InterPro" id="IPR017853">
    <property type="entry name" value="GH"/>
</dbReference>
<dbReference type="Proteomes" id="UP000783686">
    <property type="component" value="Unassembled WGS sequence"/>
</dbReference>
<dbReference type="GO" id="GO:0051246">
    <property type="term" value="P:regulation of protein metabolic process"/>
    <property type="evidence" value="ECO:0007669"/>
    <property type="project" value="UniProtKB-ARBA"/>
</dbReference>